<proteinExistence type="predicted"/>
<evidence type="ECO:0008006" key="5">
    <source>
        <dbReference type="Google" id="ProtNLM"/>
    </source>
</evidence>
<evidence type="ECO:0000256" key="2">
    <source>
        <dbReference type="SAM" id="SignalP"/>
    </source>
</evidence>
<keyword evidence="4" id="KW-1185">Reference proteome</keyword>
<evidence type="ECO:0000313" key="3">
    <source>
        <dbReference type="EMBL" id="KAH7252773.1"/>
    </source>
</evidence>
<sequence length="258" mass="26992">MRYNLFLLAVGFYVADSVVASPCKPTRSTSEEAAISTILATSTIALSETTTSTLEATTTTTVSDDTTTLNQEPETSETTSAATTSNAETTSTAPATQPTYVLSASGGGLNGAQPQGNGQPGTFIAFDPSTLSGAVPRKFTIEPSTGRLRDAESRTYVCAYYNASPTAASPPFVIFCGSGPTGAGQGQDYLTCNVNNGNLACTAPRTFCSSNDDDETICSTPTDDLYDGFFVDAREFWYISSGSPQNFSPIAVSAQKQR</sequence>
<feature type="chain" id="PRO_5035427235" description="Ig-like domain-containing protein" evidence="2">
    <location>
        <begin position="21"/>
        <end position="258"/>
    </location>
</feature>
<comment type="caution">
    <text evidence="3">The sequence shown here is derived from an EMBL/GenBank/DDBJ whole genome shotgun (WGS) entry which is preliminary data.</text>
</comment>
<keyword evidence="2" id="KW-0732">Signal</keyword>
<name>A0A8K0S371_9HYPO</name>
<feature type="signal peptide" evidence="2">
    <location>
        <begin position="1"/>
        <end position="20"/>
    </location>
</feature>
<dbReference type="OrthoDB" id="5100344at2759"/>
<gene>
    <name evidence="3" type="ORF">BKA59DRAFT_544387</name>
</gene>
<organism evidence="3 4">
    <name type="scientific">Fusarium tricinctum</name>
    <dbReference type="NCBI Taxonomy" id="61284"/>
    <lineage>
        <taxon>Eukaryota</taxon>
        <taxon>Fungi</taxon>
        <taxon>Dikarya</taxon>
        <taxon>Ascomycota</taxon>
        <taxon>Pezizomycotina</taxon>
        <taxon>Sordariomycetes</taxon>
        <taxon>Hypocreomycetidae</taxon>
        <taxon>Hypocreales</taxon>
        <taxon>Nectriaceae</taxon>
        <taxon>Fusarium</taxon>
        <taxon>Fusarium tricinctum species complex</taxon>
    </lineage>
</organism>
<dbReference type="AlphaFoldDB" id="A0A8K0S371"/>
<feature type="region of interest" description="Disordered" evidence="1">
    <location>
        <begin position="50"/>
        <end position="99"/>
    </location>
</feature>
<dbReference type="Proteomes" id="UP000813427">
    <property type="component" value="Unassembled WGS sequence"/>
</dbReference>
<accession>A0A8K0S371</accession>
<protein>
    <recommendedName>
        <fullName evidence="5">Ig-like domain-containing protein</fullName>
    </recommendedName>
</protein>
<dbReference type="EMBL" id="JAGPXF010000003">
    <property type="protein sequence ID" value="KAH7252773.1"/>
    <property type="molecule type" value="Genomic_DNA"/>
</dbReference>
<feature type="compositionally biased region" description="Low complexity" evidence="1">
    <location>
        <begin position="50"/>
        <end position="96"/>
    </location>
</feature>
<evidence type="ECO:0000313" key="4">
    <source>
        <dbReference type="Proteomes" id="UP000813427"/>
    </source>
</evidence>
<evidence type="ECO:0000256" key="1">
    <source>
        <dbReference type="SAM" id="MobiDB-lite"/>
    </source>
</evidence>
<reference evidence="3" key="1">
    <citation type="journal article" date="2021" name="Nat. Commun.">
        <title>Genetic determinants of endophytism in the Arabidopsis root mycobiome.</title>
        <authorList>
            <person name="Mesny F."/>
            <person name="Miyauchi S."/>
            <person name="Thiergart T."/>
            <person name="Pickel B."/>
            <person name="Atanasova L."/>
            <person name="Karlsson M."/>
            <person name="Huettel B."/>
            <person name="Barry K.W."/>
            <person name="Haridas S."/>
            <person name="Chen C."/>
            <person name="Bauer D."/>
            <person name="Andreopoulos W."/>
            <person name="Pangilinan J."/>
            <person name="LaButti K."/>
            <person name="Riley R."/>
            <person name="Lipzen A."/>
            <person name="Clum A."/>
            <person name="Drula E."/>
            <person name="Henrissat B."/>
            <person name="Kohler A."/>
            <person name="Grigoriev I.V."/>
            <person name="Martin F.M."/>
            <person name="Hacquard S."/>
        </authorList>
    </citation>
    <scope>NUCLEOTIDE SEQUENCE</scope>
    <source>
        <strain evidence="3">MPI-SDFR-AT-0068</strain>
    </source>
</reference>